<evidence type="ECO:0000256" key="7">
    <source>
        <dbReference type="ARBA" id="ARBA00022707"/>
    </source>
</evidence>
<evidence type="ECO:0000259" key="21">
    <source>
        <dbReference type="Pfam" id="PF03854"/>
    </source>
</evidence>
<reference evidence="22 26" key="1">
    <citation type="journal article" date="2014" name="PLoS ONE">
        <title>Isolation of Tacaribe Virus, a Caribbean Arenavirus, from Host-Seeking Amblyomma americanum Ticks in Florida.</title>
        <authorList>
            <person name="Sayler K.A."/>
            <person name="Barbet A.F."/>
            <person name="Chamberlain C."/>
            <person name="Clapp W.L."/>
            <person name="Alleman R."/>
            <person name="Loeb J.C."/>
            <person name="Lednicky J.A."/>
        </authorList>
    </citation>
    <scope>NUCLEOTIDE SEQUENCE [LARGE SCALE GENOMIC DNA]</scope>
    <source>
        <strain evidence="22">Florida</strain>
    </source>
</reference>
<feature type="region of interest" description="Disordered" evidence="20">
    <location>
        <begin position="1"/>
        <end position="25"/>
    </location>
</feature>
<protein>
    <recommendedName>
        <fullName evidence="17 18">RING finger protein Z</fullName>
        <shortName evidence="17 18">Protein Z</shortName>
    </recommendedName>
    <alternativeName>
        <fullName evidence="17 18">Zinc-binding protein</fullName>
    </alternativeName>
</protein>
<keyword evidence="6 17" id="KW-1198">Viral budding</keyword>
<dbReference type="PIRSF" id="PIRSF004030">
    <property type="entry name" value="Z_ArenaV"/>
    <property type="match status" value="1"/>
</dbReference>
<dbReference type="Gene3D" id="3.30.160.310">
    <property type="match status" value="1"/>
</dbReference>
<gene>
    <name evidence="17" type="primary">Z</name>
</gene>
<keyword evidence="10 17" id="KW-0862">Zinc</keyword>
<comment type="function">
    <text evidence="16">Plays a crucial role in virion assembly and budding. Expressed late in the virus life cycle, it acts as an inhibitor of viral transcription and RNA synthesis by interacting with the viral polymerase L. Presumably recruits the NP encapsidated genome to cellular membranes at budding sites via direct interaction with NP. Plays critical roles in the final steps of viral release by interacting with host TSG101, a member of the vacuolar protein-sorting pathway and using other cellular host proteins involved in vesicle formation pathway. The budding of the virus progeny occurs after association of protein Z with the viral glycoprotein complex SSP-GP1-GP2 at the cell periphery, step that requires myristoylation of protein Z. Also selectively represses protein production by associating with host eIF4E. In cell-based minigenome assay, has an inhibitory effect on the ribonucleoprotein machinery (vRNP), which is responsible for the replication and transcription of the viral genome.</text>
</comment>
<evidence type="ECO:0000256" key="1">
    <source>
        <dbReference type="ARBA" id="ARBA00005503"/>
    </source>
</evidence>
<dbReference type="EMBL" id="MW150032">
    <property type="protein sequence ID" value="QWC49105.1"/>
    <property type="molecule type" value="Genomic_RNA"/>
</dbReference>
<dbReference type="GO" id="GO:0016020">
    <property type="term" value="C:membrane"/>
    <property type="evidence" value="ECO:0007669"/>
    <property type="project" value="UniProtKB-UniRule"/>
</dbReference>
<evidence type="ECO:0000256" key="11">
    <source>
        <dbReference type="ARBA" id="ARBA00022844"/>
    </source>
</evidence>
<dbReference type="EMBL" id="KF923401">
    <property type="protein sequence ID" value="AHW46358.1"/>
    <property type="molecule type" value="Genomic_RNA"/>
</dbReference>
<dbReference type="RefSeq" id="NP_694847.1">
    <property type="nucleotide sequence ID" value="NC_004292.1"/>
</dbReference>
<evidence type="ECO:0000256" key="8">
    <source>
        <dbReference type="ARBA" id="ARBA00022723"/>
    </source>
</evidence>
<dbReference type="EMBL" id="MT081317">
    <property type="protein sequence ID" value="QKE59894.1"/>
    <property type="molecule type" value="Genomic_RNA"/>
</dbReference>
<evidence type="ECO:0000256" key="9">
    <source>
        <dbReference type="ARBA" id="ARBA00022771"/>
    </source>
</evidence>
<dbReference type="HAMAP" id="MF_04087">
    <property type="entry name" value="ARENA_Z"/>
    <property type="match status" value="1"/>
</dbReference>
<keyword evidence="8 17" id="KW-0479">Metal-binding</keyword>
<keyword evidence="11 17" id="KW-0946">Virion</keyword>
<keyword evidence="4 17" id="KW-0945">Host-virus interaction</keyword>
<name>X5CIQ6_TACV</name>
<evidence type="ECO:0000256" key="4">
    <source>
        <dbReference type="ARBA" id="ARBA00022581"/>
    </source>
</evidence>
<comment type="caution">
    <text evidence="17">Lacks conserved residue(s) required for the propagation of feature annotation.</text>
</comment>
<feature type="domain" description="RING finger protein Z zinc finger" evidence="21">
    <location>
        <begin position="36"/>
        <end position="85"/>
    </location>
</feature>
<evidence type="ECO:0000313" key="22">
    <source>
        <dbReference type="EMBL" id="AHW46358.1"/>
    </source>
</evidence>
<dbReference type="InterPro" id="IPR003224">
    <property type="entry name" value="Z_RING_Znf"/>
</dbReference>
<comment type="PTM">
    <text evidence="17">Myristoylation is required for the role of RING finger protein Z in assembly and budding.</text>
</comment>
<feature type="zinc finger region" description="RING-type; atypical" evidence="17">
    <location>
        <begin position="40"/>
        <end position="76"/>
    </location>
</feature>
<feature type="lipid moiety-binding region" description="N-myristoyl glycine; by host" evidence="17 19">
    <location>
        <position position="2"/>
    </location>
</feature>
<dbReference type="GO" id="GO:0039702">
    <property type="term" value="P:viral budding via host ESCRT complex"/>
    <property type="evidence" value="ECO:0007669"/>
    <property type="project" value="UniProtKB-UniRule"/>
</dbReference>
<keyword evidence="15 17" id="KW-0449">Lipoprotein</keyword>
<evidence type="ECO:0000256" key="6">
    <source>
        <dbReference type="ARBA" id="ARBA00022637"/>
    </source>
</evidence>
<evidence type="ECO:0000256" key="15">
    <source>
        <dbReference type="ARBA" id="ARBA00023288"/>
    </source>
</evidence>
<evidence type="ECO:0000256" key="3">
    <source>
        <dbReference type="ARBA" id="ARBA00022511"/>
    </source>
</evidence>
<evidence type="ECO:0000256" key="10">
    <source>
        <dbReference type="ARBA" id="ARBA00022833"/>
    </source>
</evidence>
<feature type="compositionally biased region" description="Polar residues" evidence="20">
    <location>
        <begin position="1"/>
        <end position="17"/>
    </location>
</feature>
<organism evidence="22 26">
    <name type="scientific">Tacaribe virus</name>
    <name type="common">TCRV</name>
    <dbReference type="NCBI Taxonomy" id="3052328"/>
    <lineage>
        <taxon>Viruses</taxon>
        <taxon>Riboviria</taxon>
        <taxon>Orthornavirae</taxon>
        <taxon>Negarnaviricota</taxon>
        <taxon>Polyploviricotina</taxon>
        <taxon>Bunyaviricetes</taxon>
        <taxon>Hareavirales</taxon>
        <taxon>Arenaviridae</taxon>
        <taxon>Mammarenavirus</taxon>
    </lineage>
</organism>
<evidence type="ECO:0000256" key="17">
    <source>
        <dbReference type="HAMAP-Rule" id="MF_04087"/>
    </source>
</evidence>
<evidence type="ECO:0000256" key="2">
    <source>
        <dbReference type="ARBA" id="ARBA00022462"/>
    </source>
</evidence>
<evidence type="ECO:0000256" key="13">
    <source>
        <dbReference type="ARBA" id="ARBA00023136"/>
    </source>
</evidence>
<dbReference type="OrthoDB" id="23344at10239"/>
<keyword evidence="13 17" id="KW-0472">Membrane</keyword>
<reference evidence="23" key="2">
    <citation type="journal article" date="2020" name="Arch. Virol.">
        <title>Complete genome sequence of Tacaribe virus.</title>
        <authorList>
            <person name="Holzerland J."/>
            <person name="Leske A."/>
            <person name="Feneant L."/>
            <person name="Garcin D."/>
            <person name="Kolakofsky D."/>
            <person name="Groseth A."/>
        </authorList>
    </citation>
    <scope>NUCLEOTIDE SEQUENCE</scope>
    <source>
        <strain evidence="23">TRVL-11573</strain>
    </source>
</reference>
<keyword evidence="3 17" id="KW-1032">Host cell membrane</keyword>
<sequence length="95" mass="10850">MGNCNRTQKPSSSSNNLEKPPQAAEFRRTAEPSLYGRYNCKCCWFADKNLITCSDHYLCLRCHQIMLRNSELCNICWKPLPTSIRVPLEASAPDL</sequence>
<evidence type="ECO:0000256" key="16">
    <source>
        <dbReference type="ARBA" id="ARBA00093315"/>
    </source>
</evidence>
<evidence type="ECO:0000256" key="20">
    <source>
        <dbReference type="SAM" id="MobiDB-lite"/>
    </source>
</evidence>
<dbReference type="InterPro" id="IPR024183">
    <property type="entry name" value="RING_finger_Z_arenaviridae"/>
</dbReference>
<evidence type="ECO:0000256" key="18">
    <source>
        <dbReference type="PIRNR" id="PIRNR004030"/>
    </source>
</evidence>
<dbReference type="InterPro" id="IPR038485">
    <property type="entry name" value="Z_RING-type_Znf_sf"/>
</dbReference>
<dbReference type="Proteomes" id="UP000112345">
    <property type="component" value="Genome"/>
</dbReference>
<evidence type="ECO:0000256" key="19">
    <source>
        <dbReference type="PIRSR" id="PIRSR004030-1"/>
    </source>
</evidence>
<keyword evidence="2 17" id="KW-1187">Viral budding via the host ESCRT complexes</keyword>
<dbReference type="EMBL" id="MW071170">
    <property type="protein sequence ID" value="QPZ89246.1"/>
    <property type="molecule type" value="Genomic_RNA"/>
</dbReference>
<dbReference type="Pfam" id="PF03854">
    <property type="entry name" value="zf-P11"/>
    <property type="match status" value="1"/>
</dbReference>
<keyword evidence="7 17" id="KW-0519">Myristate</keyword>
<keyword evidence="5 17" id="KW-1188">Viral release from host cell</keyword>
<dbReference type="GO" id="GO:0020002">
    <property type="term" value="C:host cell plasma membrane"/>
    <property type="evidence" value="ECO:0007669"/>
    <property type="project" value="UniProtKB-SubCell"/>
</dbReference>
<proteinExistence type="inferred from homology"/>
<dbReference type="GO" id="GO:0008270">
    <property type="term" value="F:zinc ion binding"/>
    <property type="evidence" value="ECO:0007669"/>
    <property type="project" value="UniProtKB-UniRule"/>
</dbReference>
<comment type="similarity">
    <text evidence="1 17 18">Belongs to the arenaviridae Z protein family.</text>
</comment>
<evidence type="ECO:0000256" key="14">
    <source>
        <dbReference type="ARBA" id="ARBA00023200"/>
    </source>
</evidence>
<organismHost>
    <name type="scientific">Artibeus</name>
    <name type="common">neotropical fruit bats</name>
    <dbReference type="NCBI Taxonomy" id="9416"/>
</organismHost>
<evidence type="ECO:0000313" key="24">
    <source>
        <dbReference type="EMBL" id="QPZ89246.1"/>
    </source>
</evidence>
<evidence type="ECO:0000313" key="25">
    <source>
        <dbReference type="EMBL" id="QWC49105.1"/>
    </source>
</evidence>
<feature type="chain" id="PRO_5040550162" description="RING finger protein Z" evidence="17">
    <location>
        <begin position="2"/>
        <end position="95"/>
    </location>
</feature>
<evidence type="ECO:0000313" key="26">
    <source>
        <dbReference type="Proteomes" id="UP000112345"/>
    </source>
</evidence>
<accession>X5CIQ6</accession>
<evidence type="ECO:0000313" key="23">
    <source>
        <dbReference type="EMBL" id="QKE59894.1"/>
    </source>
</evidence>
<reference evidence="24" key="3">
    <citation type="journal article" date="2020" name="Pathogens">
        <title>Development of a Reverse Genetic System to Generate Recombinant Chimeric Tacaribe Virus that Expresses Junin Virus Glycoproteins.</title>
        <authorList>
            <person name="Foscaldi S."/>
            <person name="Loureiro M.E."/>
            <person name="Sepulveda C."/>
            <person name="Palacios C."/>
            <person name="Forlenza M.B."/>
            <person name="Lopez N."/>
        </authorList>
    </citation>
    <scope>NUCLEOTIDE SEQUENCE</scope>
    <source>
        <strain evidence="24">T.RVL.II 573</strain>
    </source>
</reference>
<dbReference type="GO" id="GO:0044220">
    <property type="term" value="C:host cell perinuclear region of cytoplasm"/>
    <property type="evidence" value="ECO:0007669"/>
    <property type="project" value="UniProtKB-SubCell"/>
</dbReference>
<comment type="domain">
    <text evidence="17">Late-budding domains (L domains) are short sequence motifs essential for viral particle budding. They recruit proteins of the host ESCRT machinery (Endosomal Sorting Complex Required for Transport) or ESCRT-associated proteins.</text>
</comment>
<reference evidence="25" key="4">
    <citation type="journal article" date="2020" name="PLoS Negl. Trop. Dis.">
        <title>A novel circulating tamiami mammarenavirus shows potential for zoonotic spillover.</title>
        <authorList>
            <person name="Moreno H."/>
            <person name="Rastrojo A."/>
            <person name="Pryce R."/>
            <person name="Fedeli C."/>
            <person name="Zimmer G."/>
            <person name="Bowden T.A."/>
            <person name="Gerold G."/>
            <person name="Kunz S."/>
        </authorList>
    </citation>
    <scope>NUCLEOTIDE SEQUENCE</scope>
    <source>
        <strain evidence="25">Florida</strain>
    </source>
</reference>
<dbReference type="GO" id="GO:0044423">
    <property type="term" value="C:virion component"/>
    <property type="evidence" value="ECO:0007669"/>
    <property type="project" value="UniProtKB-UniRule"/>
</dbReference>
<evidence type="ECO:0000256" key="5">
    <source>
        <dbReference type="ARBA" id="ARBA00022612"/>
    </source>
</evidence>
<feature type="initiator methionine" description="Removed; by host" evidence="17">
    <location>
        <position position="1"/>
    </location>
</feature>
<keyword evidence="9 17" id="KW-0863">Zinc-finger</keyword>
<keyword evidence="14 17" id="KW-1035">Host cytoplasm</keyword>
<evidence type="ECO:0000256" key="12">
    <source>
        <dbReference type="ARBA" id="ARBA00022870"/>
    </source>
</evidence>
<dbReference type="GO" id="GO:0003723">
    <property type="term" value="F:RNA binding"/>
    <property type="evidence" value="ECO:0007669"/>
    <property type="project" value="UniProtKB-UniRule"/>
</dbReference>
<dbReference type="GO" id="GO:0046761">
    <property type="term" value="P:viral budding from plasma membrane"/>
    <property type="evidence" value="ECO:0007669"/>
    <property type="project" value="UniProtKB-UniRule"/>
</dbReference>
<comment type="subcellular location">
    <subcellularLocation>
        <location evidence="17 18">Virion</location>
    </subcellularLocation>
    <subcellularLocation>
        <location evidence="17 18">Host cytoplasm</location>
        <location evidence="17 18">Host perinuclear region</location>
    </subcellularLocation>
    <subcellularLocation>
        <location evidence="17 18">Host cell membrane</location>
        <topology evidence="17">Lipid-anchor</topology>
        <orientation evidence="17">Cytoplasmic side</orientation>
    </subcellularLocation>
    <text evidence="17 18">Mainly perinuclear. During budding, associates at the inner side of the plasma membrane of infected cells.</text>
</comment>
<comment type="subunit">
    <text evidence="17">Interacts with protein NP; this interaction probably directs the encapsidated genome to budding sites. Interacts (via RING domain) with polymerase L; this interaction inhibits viral transcription and replication, Z partially blocks the product exit tunnel for the releasing nascent RNA product. Interacts with the glycoprotein complex; this interaction plays a role in virion budding. Interacts with host eIF4E; this interaction results in eIF4E reduced affinity for its substrate, the 5'-m7 G cap structure. Interacts (via late-budding domain) with host TSG101; this interaction is essential for budding and release of viral particles. Interacts with host RPLP0; this interaction may serve to load ribosome-like particles inside the virion. Interacts with host PML; this interaction induces PML bodies redistribution in the cytoplasm upon viral infection.</text>
</comment>
<dbReference type="KEGG" id="vg:956594"/>
<keyword evidence="12 17" id="KW-1043">Host membrane</keyword>